<accession>A0A852YM75</accession>
<dbReference type="RefSeq" id="WP_179565693.1">
    <property type="nucleotide sequence ID" value="NZ_JACBZY010000001.1"/>
</dbReference>
<dbReference type="AlphaFoldDB" id="A0A852YM75"/>
<keyword evidence="2" id="KW-1185">Reference proteome</keyword>
<dbReference type="EMBL" id="JACBZY010000001">
    <property type="protein sequence ID" value="NYG98325.1"/>
    <property type="molecule type" value="Genomic_DNA"/>
</dbReference>
<sequence length="56" mass="6040">MTDTVNPTVPDATTDKPLVVSEREAIAAARARVAVDKLRGITTLPWIVELANRPKA</sequence>
<dbReference type="Proteomes" id="UP000553888">
    <property type="component" value="Unassembled WGS sequence"/>
</dbReference>
<protein>
    <submittedName>
        <fullName evidence="1">Uncharacterized protein</fullName>
    </submittedName>
</protein>
<evidence type="ECO:0000313" key="1">
    <source>
        <dbReference type="EMBL" id="NYG98325.1"/>
    </source>
</evidence>
<comment type="caution">
    <text evidence="1">The sequence shown here is derived from an EMBL/GenBank/DDBJ whole genome shotgun (WGS) entry which is preliminary data.</text>
</comment>
<reference evidence="1 2" key="1">
    <citation type="submission" date="2020-07" db="EMBL/GenBank/DDBJ databases">
        <title>Sequencing the genomes of 1000 actinobacteria strains.</title>
        <authorList>
            <person name="Klenk H.-P."/>
        </authorList>
    </citation>
    <scope>NUCLEOTIDE SEQUENCE [LARGE SCALE GENOMIC DNA]</scope>
    <source>
        <strain evidence="1 2">DSM 23141</strain>
    </source>
</reference>
<name>A0A852YM75_9MICO</name>
<proteinExistence type="predicted"/>
<organism evidence="1 2">
    <name type="scientific">Schumannella luteola</name>
    <dbReference type="NCBI Taxonomy" id="472059"/>
    <lineage>
        <taxon>Bacteria</taxon>
        <taxon>Bacillati</taxon>
        <taxon>Actinomycetota</taxon>
        <taxon>Actinomycetes</taxon>
        <taxon>Micrococcales</taxon>
        <taxon>Microbacteriaceae</taxon>
        <taxon>Schumannella</taxon>
    </lineage>
</organism>
<gene>
    <name evidence="1" type="ORF">BJ979_000951</name>
</gene>
<evidence type="ECO:0000313" key="2">
    <source>
        <dbReference type="Proteomes" id="UP000553888"/>
    </source>
</evidence>